<proteinExistence type="predicted"/>
<feature type="DNA-binding region" description="H-T-H motif" evidence="4">
    <location>
        <begin position="18"/>
        <end position="37"/>
    </location>
</feature>
<evidence type="ECO:0000256" key="4">
    <source>
        <dbReference type="PROSITE-ProRule" id="PRU00335"/>
    </source>
</evidence>
<dbReference type="InterPro" id="IPR009057">
    <property type="entry name" value="Homeodomain-like_sf"/>
</dbReference>
<dbReference type="InterPro" id="IPR036271">
    <property type="entry name" value="Tet_transcr_reg_TetR-rel_C_sf"/>
</dbReference>
<evidence type="ECO:0000256" key="2">
    <source>
        <dbReference type="ARBA" id="ARBA00023125"/>
    </source>
</evidence>
<dbReference type="Gene3D" id="1.10.357.10">
    <property type="entry name" value="Tetracycline Repressor, domain 2"/>
    <property type="match status" value="1"/>
</dbReference>
<reference evidence="6 7" key="1">
    <citation type="journal article" date="2019" name="Int. J. Syst. Evol. Microbiol.">
        <title>The Global Catalogue of Microorganisms (GCM) 10K type strain sequencing project: providing services to taxonomists for standard genome sequencing and annotation.</title>
        <authorList>
            <consortium name="The Broad Institute Genomics Platform"/>
            <consortium name="The Broad Institute Genome Sequencing Center for Infectious Disease"/>
            <person name="Wu L."/>
            <person name="Ma J."/>
        </authorList>
    </citation>
    <scope>NUCLEOTIDE SEQUENCE [LARGE SCALE GENOMIC DNA]</scope>
    <source>
        <strain evidence="6 7">JCM 14969</strain>
    </source>
</reference>
<feature type="domain" description="HTH tetR-type" evidence="5">
    <location>
        <begin position="1"/>
        <end position="55"/>
    </location>
</feature>
<dbReference type="SUPFAM" id="SSF46689">
    <property type="entry name" value="Homeodomain-like"/>
    <property type="match status" value="1"/>
</dbReference>
<dbReference type="PANTHER" id="PTHR47506">
    <property type="entry name" value="TRANSCRIPTIONAL REGULATORY PROTEIN"/>
    <property type="match status" value="1"/>
</dbReference>
<evidence type="ECO:0000313" key="6">
    <source>
        <dbReference type="EMBL" id="GAA1585319.1"/>
    </source>
</evidence>
<dbReference type="InterPro" id="IPR001647">
    <property type="entry name" value="HTH_TetR"/>
</dbReference>
<accession>A0ABN2DSQ7</accession>
<evidence type="ECO:0000256" key="1">
    <source>
        <dbReference type="ARBA" id="ARBA00023015"/>
    </source>
</evidence>
<evidence type="ECO:0000259" key="5">
    <source>
        <dbReference type="PROSITE" id="PS50977"/>
    </source>
</evidence>
<dbReference type="RefSeq" id="WP_344216691.1">
    <property type="nucleotide sequence ID" value="NZ_BAAAOS010000029.1"/>
</dbReference>
<gene>
    <name evidence="6" type="ORF">GCM10009789_43710</name>
</gene>
<evidence type="ECO:0000256" key="3">
    <source>
        <dbReference type="ARBA" id="ARBA00023163"/>
    </source>
</evidence>
<dbReference type="PRINTS" id="PR00455">
    <property type="entry name" value="HTHTETR"/>
</dbReference>
<comment type="caution">
    <text evidence="6">The sequence shown here is derived from an EMBL/GenBank/DDBJ whole genome shotgun (WGS) entry which is preliminary data.</text>
</comment>
<dbReference type="Pfam" id="PF16925">
    <property type="entry name" value="TetR_C_13"/>
    <property type="match status" value="1"/>
</dbReference>
<organism evidence="6 7">
    <name type="scientific">Kribbella sancticallisti</name>
    <dbReference type="NCBI Taxonomy" id="460087"/>
    <lineage>
        <taxon>Bacteria</taxon>
        <taxon>Bacillati</taxon>
        <taxon>Actinomycetota</taxon>
        <taxon>Actinomycetes</taxon>
        <taxon>Propionibacteriales</taxon>
        <taxon>Kribbellaceae</taxon>
        <taxon>Kribbella</taxon>
    </lineage>
</organism>
<evidence type="ECO:0000313" key="7">
    <source>
        <dbReference type="Proteomes" id="UP001500393"/>
    </source>
</evidence>
<dbReference type="PANTHER" id="PTHR47506:SF6">
    <property type="entry name" value="HTH-TYPE TRANSCRIPTIONAL REPRESSOR NEMR"/>
    <property type="match status" value="1"/>
</dbReference>
<name>A0ABN2DSQ7_9ACTN</name>
<keyword evidence="1" id="KW-0805">Transcription regulation</keyword>
<sequence>MLQVARDLFYWQGIRAVGVDRIAAEAGIAPTTLYRLFASKDDLIAAYVARAHEGYREWFGTSLDRGGDDPLQRILALFDEQNVMLQPDVCRGCPFLMVLTEFPDESLASHQQAVEVKRWIHGQFVALAKDLKAADPEQLAAHLTLIFEGAYASVQALGIDGPANHARALVEAILLASPSDRRVGRRRH</sequence>
<protein>
    <submittedName>
        <fullName evidence="6">TetR/AcrR family transcriptional regulator</fullName>
    </submittedName>
</protein>
<dbReference type="Pfam" id="PF00440">
    <property type="entry name" value="TetR_N"/>
    <property type="match status" value="1"/>
</dbReference>
<dbReference type="EMBL" id="BAAAOS010000029">
    <property type="protein sequence ID" value="GAA1585319.1"/>
    <property type="molecule type" value="Genomic_DNA"/>
</dbReference>
<keyword evidence="7" id="KW-1185">Reference proteome</keyword>
<dbReference type="Proteomes" id="UP001500393">
    <property type="component" value="Unassembled WGS sequence"/>
</dbReference>
<dbReference type="InterPro" id="IPR011075">
    <property type="entry name" value="TetR_C"/>
</dbReference>
<keyword evidence="2 4" id="KW-0238">DNA-binding</keyword>
<keyword evidence="3" id="KW-0804">Transcription</keyword>
<dbReference type="SUPFAM" id="SSF48498">
    <property type="entry name" value="Tetracyclin repressor-like, C-terminal domain"/>
    <property type="match status" value="1"/>
</dbReference>
<dbReference type="PROSITE" id="PS50977">
    <property type="entry name" value="HTH_TETR_2"/>
    <property type="match status" value="1"/>
</dbReference>